<sequence>MRTRKRNRRTSLRLRFIVLLVFSMAASIAVTAPKETGNAVLITENPETKTEKQLYITETDESVPALETVETDETENEEFILYNVPLDAELQKYTYDICTENNVDYKMVLAMMGQESSYQEDAISKTKDYGILQINQINHKWLEDKLGIENFLDAKQNILAGVYMLADLTDKYADIDKVLMAYNCGESGAQKLWEKGIYSTEYSRKIHQLMDEMTEVEGANEKMD</sequence>
<reference evidence="3 4" key="1">
    <citation type="submission" date="2019-08" db="EMBL/GenBank/DDBJ databases">
        <title>Calorimonas adulescens gen. nov., sp. nov., an anaerobic thermophilic bacterium from Sakhalin hot spring.</title>
        <authorList>
            <person name="Khomyakova M.A."/>
            <person name="Merkel A.Y."/>
            <person name="Novikov A."/>
            <person name="Bonch-Osmolovskaya E.A."/>
            <person name="Slobodkin A.I."/>
        </authorList>
    </citation>
    <scope>NUCLEOTIDE SEQUENCE [LARGE SCALE GENOMIC DNA]</scope>
    <source>
        <strain evidence="3 4">A05MB</strain>
    </source>
</reference>
<dbReference type="AlphaFoldDB" id="A0A5D8QGB2"/>
<comment type="caution">
    <text evidence="3">The sequence shown here is derived from an EMBL/GenBank/DDBJ whole genome shotgun (WGS) entry which is preliminary data.</text>
</comment>
<dbReference type="InterPro" id="IPR008258">
    <property type="entry name" value="Transglycosylase_SLT_dom_1"/>
</dbReference>
<dbReference type="InterPro" id="IPR023346">
    <property type="entry name" value="Lysozyme-like_dom_sf"/>
</dbReference>
<dbReference type="EMBL" id="VTPS01000001">
    <property type="protein sequence ID" value="TZE83572.1"/>
    <property type="molecule type" value="Genomic_DNA"/>
</dbReference>
<proteinExistence type="predicted"/>
<feature type="domain" description="Transglycosylase SLT" evidence="2">
    <location>
        <begin position="100"/>
        <end position="191"/>
    </location>
</feature>
<evidence type="ECO:0000256" key="1">
    <source>
        <dbReference type="SAM" id="SignalP"/>
    </source>
</evidence>
<evidence type="ECO:0000313" key="4">
    <source>
        <dbReference type="Proteomes" id="UP000322976"/>
    </source>
</evidence>
<feature type="signal peptide" evidence="1">
    <location>
        <begin position="1"/>
        <end position="31"/>
    </location>
</feature>
<dbReference type="SUPFAM" id="SSF53955">
    <property type="entry name" value="Lysozyme-like"/>
    <property type="match status" value="1"/>
</dbReference>
<feature type="chain" id="PRO_5022745849" evidence="1">
    <location>
        <begin position="32"/>
        <end position="224"/>
    </location>
</feature>
<gene>
    <name evidence="3" type="ORF">FWJ32_01455</name>
</gene>
<organism evidence="3 4">
    <name type="scientific">Calorimonas adulescens</name>
    <dbReference type="NCBI Taxonomy" id="2606906"/>
    <lineage>
        <taxon>Bacteria</taxon>
        <taxon>Bacillati</taxon>
        <taxon>Bacillota</taxon>
        <taxon>Clostridia</taxon>
        <taxon>Thermoanaerobacterales</taxon>
        <taxon>Thermoanaerobacteraceae</taxon>
        <taxon>Calorimonas</taxon>
    </lineage>
</organism>
<dbReference type="Gene3D" id="1.10.530.10">
    <property type="match status" value="1"/>
</dbReference>
<evidence type="ECO:0000313" key="3">
    <source>
        <dbReference type="EMBL" id="TZE83572.1"/>
    </source>
</evidence>
<evidence type="ECO:0000259" key="2">
    <source>
        <dbReference type="Pfam" id="PF01464"/>
    </source>
</evidence>
<keyword evidence="1" id="KW-0732">Signal</keyword>
<name>A0A5D8QGB2_9THEO</name>
<dbReference type="RefSeq" id="WP_149544191.1">
    <property type="nucleotide sequence ID" value="NZ_VTPS01000001.1"/>
</dbReference>
<keyword evidence="4" id="KW-1185">Reference proteome</keyword>
<dbReference type="Proteomes" id="UP000322976">
    <property type="component" value="Unassembled WGS sequence"/>
</dbReference>
<dbReference type="Pfam" id="PF01464">
    <property type="entry name" value="SLT"/>
    <property type="match status" value="1"/>
</dbReference>
<protein>
    <submittedName>
        <fullName evidence="3">Transglycosylase SLT domain-containing protein</fullName>
    </submittedName>
</protein>
<accession>A0A5D8QGB2</accession>